<organism evidence="2">
    <name type="scientific">Amblyomma triste</name>
    <name type="common">Neotropical tick</name>
    <dbReference type="NCBI Taxonomy" id="251400"/>
    <lineage>
        <taxon>Eukaryota</taxon>
        <taxon>Metazoa</taxon>
        <taxon>Ecdysozoa</taxon>
        <taxon>Arthropoda</taxon>
        <taxon>Chelicerata</taxon>
        <taxon>Arachnida</taxon>
        <taxon>Acari</taxon>
        <taxon>Parasitiformes</taxon>
        <taxon>Ixodida</taxon>
        <taxon>Ixodoidea</taxon>
        <taxon>Ixodidae</taxon>
        <taxon>Amblyomminae</taxon>
        <taxon>Amblyomma</taxon>
    </lineage>
</organism>
<dbReference type="EMBL" id="GBBM01007996">
    <property type="protein sequence ID" value="JAC27422.1"/>
    <property type="molecule type" value="mRNA"/>
</dbReference>
<evidence type="ECO:0000256" key="1">
    <source>
        <dbReference type="SAM" id="SignalP"/>
    </source>
</evidence>
<reference evidence="2" key="1">
    <citation type="submission" date="2014-03" db="EMBL/GenBank/DDBJ databases">
        <title>The sialotranscriptome of Amblyomma triste, Amblyomma parvum and Amblyomma cajennense ticks, uncovered by 454-based RNA-seq.</title>
        <authorList>
            <person name="Garcia G.R."/>
            <person name="Gardinassi L.G."/>
            <person name="Ribeiro J.M."/>
            <person name="Anatriello E."/>
            <person name="Ferreira B.R."/>
            <person name="Moreira H.N."/>
            <person name="Mafra C."/>
            <person name="Olegario M.M."/>
            <person name="Szabo P.J."/>
            <person name="Miranda-Santos I.K."/>
            <person name="Maruyama S.R."/>
        </authorList>
    </citation>
    <scope>NUCLEOTIDE SEQUENCE</scope>
    <source>
        <strain evidence="2">Mato Grasso do Sul</strain>
        <tissue evidence="2">Salivary glands</tissue>
    </source>
</reference>
<feature type="chain" id="PRO_5001515934" evidence="1">
    <location>
        <begin position="24"/>
        <end position="79"/>
    </location>
</feature>
<dbReference type="AlphaFoldDB" id="A0A023G0V6"/>
<feature type="signal peptide" evidence="1">
    <location>
        <begin position="1"/>
        <end position="23"/>
    </location>
</feature>
<protein>
    <submittedName>
        <fullName evidence="2">Putative secreted protein</fullName>
    </submittedName>
</protein>
<name>A0A023G0V6_AMBTT</name>
<proteinExistence type="evidence at transcript level"/>
<accession>A0A023G0V6</accession>
<sequence>MKPAWKLLLFAMGLLHVAALGFAQPRSCYGTCNPTTPANHAALVVTVLLICHFHCGATARQLTVPLGLKALKHRGSSPV</sequence>
<keyword evidence="1" id="KW-0732">Signal</keyword>
<evidence type="ECO:0000313" key="2">
    <source>
        <dbReference type="EMBL" id="JAC27422.1"/>
    </source>
</evidence>